<evidence type="ECO:0000313" key="5">
    <source>
        <dbReference type="EMBL" id="JAW14667.1"/>
    </source>
</evidence>
<proteinExistence type="inferred from homology"/>
<keyword evidence="3" id="KW-0458">Lysosome</keyword>
<evidence type="ECO:0000256" key="1">
    <source>
        <dbReference type="ARBA" id="ARBA00004371"/>
    </source>
</evidence>
<dbReference type="GO" id="GO:0071230">
    <property type="term" value="P:cellular response to amino acid stimulus"/>
    <property type="evidence" value="ECO:0007669"/>
    <property type="project" value="InterPro"/>
</dbReference>
<dbReference type="GO" id="GO:0071986">
    <property type="term" value="C:Ragulator complex"/>
    <property type="evidence" value="ECO:0007669"/>
    <property type="project" value="InterPro"/>
</dbReference>
<evidence type="ECO:0000256" key="2">
    <source>
        <dbReference type="ARBA" id="ARBA00010627"/>
    </source>
</evidence>
<reference evidence="5" key="1">
    <citation type="journal article" date="2018" name="PLoS Negl. Trop. Dis.">
        <title>An insight into the salivary gland and fat body transcriptome of Panstrongylus lignarius (Hemiptera: Heteroptera), the main vector of Chagas disease in Peru.</title>
        <authorList>
            <person name="Nevoa J.C."/>
            <person name="Mendes M.T."/>
            <person name="da Silva M.V."/>
            <person name="Soares S.C."/>
            <person name="Oliveira C.J.F."/>
            <person name="Ribeiro J.M.C."/>
        </authorList>
    </citation>
    <scope>NUCLEOTIDE SEQUENCE</scope>
</reference>
<evidence type="ECO:0000256" key="4">
    <source>
        <dbReference type="ARBA" id="ARBA00032690"/>
    </source>
</evidence>
<dbReference type="GO" id="GO:0005764">
    <property type="term" value="C:lysosome"/>
    <property type="evidence" value="ECO:0007669"/>
    <property type="project" value="UniProtKB-SubCell"/>
</dbReference>
<organism evidence="5">
    <name type="scientific">Panstrongylus lignarius</name>
    <dbReference type="NCBI Taxonomy" id="156445"/>
    <lineage>
        <taxon>Eukaryota</taxon>
        <taxon>Metazoa</taxon>
        <taxon>Ecdysozoa</taxon>
        <taxon>Arthropoda</taxon>
        <taxon>Hexapoda</taxon>
        <taxon>Insecta</taxon>
        <taxon>Pterygota</taxon>
        <taxon>Neoptera</taxon>
        <taxon>Paraneoptera</taxon>
        <taxon>Hemiptera</taxon>
        <taxon>Heteroptera</taxon>
        <taxon>Panheteroptera</taxon>
        <taxon>Cimicomorpha</taxon>
        <taxon>Reduviidae</taxon>
        <taxon>Triatominae</taxon>
        <taxon>Panstrongylus</taxon>
    </lineage>
</organism>
<dbReference type="GO" id="GO:0005085">
    <property type="term" value="F:guanyl-nucleotide exchange factor activity"/>
    <property type="evidence" value="ECO:0007669"/>
    <property type="project" value="TreeGrafter"/>
</dbReference>
<dbReference type="PANTHER" id="PTHR33967">
    <property type="entry name" value="RAGULATOR COMPLEX PROTEIN LAMTOR4"/>
    <property type="match status" value="1"/>
</dbReference>
<dbReference type="EMBL" id="GFTR01001759">
    <property type="protein sequence ID" value="JAW14667.1"/>
    <property type="molecule type" value="Transcribed_RNA"/>
</dbReference>
<dbReference type="AlphaFoldDB" id="A0A224XQ88"/>
<name>A0A224XQ88_9HEMI</name>
<protein>
    <recommendedName>
        <fullName evidence="4">Late endosomal/lysosomal adaptor and MAPK and MTOR activator 4</fullName>
    </recommendedName>
</protein>
<sequence>MNSIENIPDLLGYLVLNEDNSIMSSGGDLESAEHLANVVPILISLSDKLKQDEESFQKISVIYKDYCYIIYLSNRKIYIVKKAFHPPIVGTSDGGDNTMPQLVNIANA</sequence>
<dbReference type="SUPFAM" id="SSF103196">
    <property type="entry name" value="Roadblock/LC7 domain"/>
    <property type="match status" value="1"/>
</dbReference>
<dbReference type="GO" id="GO:0032008">
    <property type="term" value="P:positive regulation of TOR signaling"/>
    <property type="evidence" value="ECO:0007669"/>
    <property type="project" value="InterPro"/>
</dbReference>
<dbReference type="PANTHER" id="PTHR33967:SF1">
    <property type="entry name" value="RAGULATOR COMPLEX PROTEIN LAMTOR4"/>
    <property type="match status" value="1"/>
</dbReference>
<accession>A0A224XQ88</accession>
<comment type="subcellular location">
    <subcellularLocation>
        <location evidence="1">Lysosome</location>
    </subcellularLocation>
</comment>
<evidence type="ECO:0000256" key="3">
    <source>
        <dbReference type="ARBA" id="ARBA00023228"/>
    </source>
</evidence>
<comment type="similarity">
    <text evidence="2">Belongs to the LAMTOR4 family.</text>
</comment>
<dbReference type="InterPro" id="IPR034601">
    <property type="entry name" value="LAMTOR4"/>
</dbReference>